<dbReference type="EMBL" id="MRZV01001109">
    <property type="protein sequence ID" value="PIK40550.1"/>
    <property type="molecule type" value="Genomic_DNA"/>
</dbReference>
<evidence type="ECO:0000259" key="1">
    <source>
        <dbReference type="Pfam" id="PF09743"/>
    </source>
</evidence>
<protein>
    <submittedName>
        <fullName evidence="2">Putative E3 UFM1-protein ligase 1-like</fullName>
    </submittedName>
</protein>
<dbReference type="GO" id="GO:0061666">
    <property type="term" value="F:UFM1 ligase activity"/>
    <property type="evidence" value="ECO:0007669"/>
    <property type="project" value="InterPro"/>
</dbReference>
<dbReference type="GO" id="GO:0034976">
    <property type="term" value="P:response to endoplasmic reticulum stress"/>
    <property type="evidence" value="ECO:0007669"/>
    <property type="project" value="TreeGrafter"/>
</dbReference>
<gene>
    <name evidence="2" type="ORF">BSL78_22594</name>
</gene>
<accession>A0A2G8JXU0</accession>
<proteinExistence type="predicted"/>
<dbReference type="InterPro" id="IPR056579">
    <property type="entry name" value="Ufl1_N"/>
</dbReference>
<evidence type="ECO:0000313" key="2">
    <source>
        <dbReference type="EMBL" id="PIK40550.1"/>
    </source>
</evidence>
<feature type="domain" description="E3 UFM1-protein ligase 1-like N-terminal" evidence="1">
    <location>
        <begin position="8"/>
        <end position="135"/>
    </location>
</feature>
<dbReference type="PANTHER" id="PTHR31057:SF0">
    <property type="entry name" value="E3 UFM1-PROTEIN LIGASE 1"/>
    <property type="match status" value="1"/>
</dbReference>
<dbReference type="OrthoDB" id="10258297at2759"/>
<dbReference type="Pfam" id="PF09743">
    <property type="entry name" value="E3_UFM1_ligase"/>
    <property type="match status" value="1"/>
</dbReference>
<name>A0A2G8JXU0_STIJA</name>
<reference evidence="2 3" key="1">
    <citation type="journal article" date="2017" name="PLoS Biol.">
        <title>The sea cucumber genome provides insights into morphological evolution and visceral regeneration.</title>
        <authorList>
            <person name="Zhang X."/>
            <person name="Sun L."/>
            <person name="Yuan J."/>
            <person name="Sun Y."/>
            <person name="Gao Y."/>
            <person name="Zhang L."/>
            <person name="Li S."/>
            <person name="Dai H."/>
            <person name="Hamel J.F."/>
            <person name="Liu C."/>
            <person name="Yu Y."/>
            <person name="Liu S."/>
            <person name="Lin W."/>
            <person name="Guo K."/>
            <person name="Jin S."/>
            <person name="Xu P."/>
            <person name="Storey K.B."/>
            <person name="Huan P."/>
            <person name="Zhang T."/>
            <person name="Zhou Y."/>
            <person name="Zhang J."/>
            <person name="Lin C."/>
            <person name="Li X."/>
            <person name="Xing L."/>
            <person name="Huo D."/>
            <person name="Sun M."/>
            <person name="Wang L."/>
            <person name="Mercier A."/>
            <person name="Li F."/>
            <person name="Yang H."/>
            <person name="Xiang J."/>
        </authorList>
    </citation>
    <scope>NUCLEOTIDE SEQUENCE [LARGE SCALE GENOMIC DNA]</scope>
    <source>
        <strain evidence="2">Shaxun</strain>
        <tissue evidence="2">Muscle</tissue>
    </source>
</reference>
<keyword evidence="2" id="KW-0436">Ligase</keyword>
<dbReference type="PANTHER" id="PTHR31057">
    <property type="entry name" value="E3 UFM1-PROTEIN LIGASE 1"/>
    <property type="match status" value="1"/>
</dbReference>
<comment type="caution">
    <text evidence="2">The sequence shown here is derived from an EMBL/GenBank/DDBJ whole genome shotgun (WGS) entry which is preliminary data.</text>
</comment>
<dbReference type="InterPro" id="IPR018611">
    <property type="entry name" value="Ufl1"/>
</dbReference>
<dbReference type="GO" id="GO:0032434">
    <property type="term" value="P:regulation of proteasomal ubiquitin-dependent protein catabolic process"/>
    <property type="evidence" value="ECO:0007669"/>
    <property type="project" value="TreeGrafter"/>
</dbReference>
<dbReference type="Proteomes" id="UP000230750">
    <property type="component" value="Unassembled WGS sequence"/>
</dbReference>
<organism evidence="2 3">
    <name type="scientific">Stichopus japonicus</name>
    <name type="common">Sea cucumber</name>
    <dbReference type="NCBI Taxonomy" id="307972"/>
    <lineage>
        <taxon>Eukaryota</taxon>
        <taxon>Metazoa</taxon>
        <taxon>Echinodermata</taxon>
        <taxon>Eleutherozoa</taxon>
        <taxon>Echinozoa</taxon>
        <taxon>Holothuroidea</taxon>
        <taxon>Aspidochirotacea</taxon>
        <taxon>Aspidochirotida</taxon>
        <taxon>Stichopodidae</taxon>
        <taxon>Apostichopus</taxon>
    </lineage>
</organism>
<keyword evidence="3" id="KW-1185">Reference proteome</keyword>
<dbReference type="STRING" id="307972.A0A2G8JXU0"/>
<dbReference type="GO" id="GO:1990592">
    <property type="term" value="P:protein K69-linked ufmylation"/>
    <property type="evidence" value="ECO:0007669"/>
    <property type="project" value="TreeGrafter"/>
</dbReference>
<sequence>MASSDWEEVKRLAADFKRAQLSSSSQRLSERNCVEILSKLIEEKQIEVIYSLDGKEYVTPSQLFKEIRDELIVHGGRVNLVDLQQTIGIELSQIETKAAEIVRSDQSVSLVLGQLIDDSYLDHVAQEINEQLQKKRPSYYSSTYPVA</sequence>
<dbReference type="AlphaFoldDB" id="A0A2G8JXU0"/>
<evidence type="ECO:0000313" key="3">
    <source>
        <dbReference type="Proteomes" id="UP000230750"/>
    </source>
</evidence>
<dbReference type="GO" id="GO:0016874">
    <property type="term" value="F:ligase activity"/>
    <property type="evidence" value="ECO:0007669"/>
    <property type="project" value="UniProtKB-KW"/>
</dbReference>
<dbReference type="GO" id="GO:0005789">
    <property type="term" value="C:endoplasmic reticulum membrane"/>
    <property type="evidence" value="ECO:0007669"/>
    <property type="project" value="TreeGrafter"/>
</dbReference>